<dbReference type="InterPro" id="IPR051455">
    <property type="entry name" value="Bact_solute-bind_prot3"/>
</dbReference>
<dbReference type="AlphaFoldDB" id="A0A9X3Z687"/>
<evidence type="ECO:0000256" key="2">
    <source>
        <dbReference type="ARBA" id="ARBA00022448"/>
    </source>
</evidence>
<evidence type="ECO:0000256" key="4">
    <source>
        <dbReference type="SAM" id="SignalP"/>
    </source>
</evidence>
<dbReference type="Gene3D" id="3.40.190.10">
    <property type="entry name" value="Periplasmic binding protein-like II"/>
    <property type="match status" value="2"/>
</dbReference>
<sequence length="334" mass="36884">MRRLVLGFLMLALGLWQTVATAGTLQEVKKRGFLRCAIVEASPGFSAITDKGERVGFDIDHCKAISAAIFGAIKIEYVPITPQTVFTLLQSGGVDIFPGGATWTYLRDTSMGLDFGGVYLYAGQGFLVRRDSGIHGVDDLKNATICVAQGTTLEQNIADYFRARSMPYKIVTFANIERAMDAYQAGRCDAFTNELGAMAGRMQGLVKPADHVILPDVISREPMGPMVRQGDAQWRDLALWTFNAQIAAEELGVTQANVATMRKSSVNMEVQRMLGVKGDFGQYLGLQNDWAYNVIRLVGNYNDTWDRNFTPLGLERGLNRLWKDGGLFMALPFR</sequence>
<name>A0A9X3Z687_9PROT</name>
<dbReference type="PANTHER" id="PTHR30085:SF7">
    <property type="entry name" value="AMINO-ACID ABC TRANSPORTER-BINDING PROTEIN YHDW-RELATED"/>
    <property type="match status" value="1"/>
</dbReference>
<keyword evidence="3 4" id="KW-0732">Signal</keyword>
<evidence type="ECO:0000313" key="7">
    <source>
        <dbReference type="Proteomes" id="UP001141619"/>
    </source>
</evidence>
<dbReference type="CDD" id="cd13692">
    <property type="entry name" value="PBP2_BztA"/>
    <property type="match status" value="1"/>
</dbReference>
<dbReference type="EMBL" id="JANWOI010000001">
    <property type="protein sequence ID" value="MDA5192679.1"/>
    <property type="molecule type" value="Genomic_DNA"/>
</dbReference>
<dbReference type="RefSeq" id="WP_274942383.1">
    <property type="nucleotide sequence ID" value="NZ_JANWOI010000001.1"/>
</dbReference>
<feature type="signal peptide" evidence="4">
    <location>
        <begin position="1"/>
        <end position="22"/>
    </location>
</feature>
<proteinExistence type="inferred from homology"/>
<dbReference type="GO" id="GO:0006865">
    <property type="term" value="P:amino acid transport"/>
    <property type="evidence" value="ECO:0007669"/>
    <property type="project" value="TreeGrafter"/>
</dbReference>
<accession>A0A9X3Z687</accession>
<organism evidence="6 7">
    <name type="scientific">Govanella unica</name>
    <dbReference type="NCBI Taxonomy" id="2975056"/>
    <lineage>
        <taxon>Bacteria</taxon>
        <taxon>Pseudomonadati</taxon>
        <taxon>Pseudomonadota</taxon>
        <taxon>Alphaproteobacteria</taxon>
        <taxon>Emcibacterales</taxon>
        <taxon>Govanellaceae</taxon>
        <taxon>Govanella</taxon>
    </lineage>
</organism>
<feature type="chain" id="PRO_5040732182" evidence="4">
    <location>
        <begin position="23"/>
        <end position="334"/>
    </location>
</feature>
<evidence type="ECO:0000256" key="3">
    <source>
        <dbReference type="ARBA" id="ARBA00022729"/>
    </source>
</evidence>
<comment type="caution">
    <text evidence="6">The sequence shown here is derived from an EMBL/GenBank/DDBJ whole genome shotgun (WGS) entry which is preliminary data.</text>
</comment>
<dbReference type="Proteomes" id="UP001141619">
    <property type="component" value="Unassembled WGS sequence"/>
</dbReference>
<feature type="domain" description="Solute-binding protein family 3/N-terminal" evidence="5">
    <location>
        <begin position="33"/>
        <end position="261"/>
    </location>
</feature>
<evidence type="ECO:0000313" key="6">
    <source>
        <dbReference type="EMBL" id="MDA5192679.1"/>
    </source>
</evidence>
<keyword evidence="2" id="KW-0813">Transport</keyword>
<dbReference type="Pfam" id="PF00497">
    <property type="entry name" value="SBP_bac_3"/>
    <property type="match status" value="1"/>
</dbReference>
<reference evidence="6" key="1">
    <citation type="submission" date="2022-08" db="EMBL/GenBank/DDBJ databases">
        <authorList>
            <person name="Vandamme P."/>
            <person name="Hettiarachchi A."/>
            <person name="Peeters C."/>
            <person name="Cnockaert M."/>
            <person name="Carlier A."/>
        </authorList>
    </citation>
    <scope>NUCLEOTIDE SEQUENCE</scope>
    <source>
        <strain evidence="6">LMG 31809</strain>
    </source>
</reference>
<dbReference type="SUPFAM" id="SSF53850">
    <property type="entry name" value="Periplasmic binding protein-like II"/>
    <property type="match status" value="1"/>
</dbReference>
<gene>
    <name evidence="6" type="ORF">NYP16_01745</name>
</gene>
<evidence type="ECO:0000259" key="5">
    <source>
        <dbReference type="SMART" id="SM00062"/>
    </source>
</evidence>
<dbReference type="InterPro" id="IPR001638">
    <property type="entry name" value="Solute-binding_3/MltF_N"/>
</dbReference>
<comment type="similarity">
    <text evidence="1">Belongs to the bacterial solute-binding protein 3 family.</text>
</comment>
<dbReference type="PANTHER" id="PTHR30085">
    <property type="entry name" value="AMINO ACID ABC TRANSPORTER PERMEASE"/>
    <property type="match status" value="1"/>
</dbReference>
<protein>
    <submittedName>
        <fullName evidence="6">Amino acid ABC transporter substrate-binding protein</fullName>
    </submittedName>
</protein>
<reference evidence="6" key="2">
    <citation type="journal article" date="2023" name="Syst. Appl. Microbiol.">
        <title>Govania unica gen. nov., sp. nov., a rare biosphere bacterium that represents a novel family in the class Alphaproteobacteria.</title>
        <authorList>
            <person name="Vandamme P."/>
            <person name="Peeters C."/>
            <person name="Hettiarachchi A."/>
            <person name="Cnockaert M."/>
            <person name="Carlier A."/>
        </authorList>
    </citation>
    <scope>NUCLEOTIDE SEQUENCE</scope>
    <source>
        <strain evidence="6">LMG 31809</strain>
    </source>
</reference>
<dbReference type="SMART" id="SM00062">
    <property type="entry name" value="PBPb"/>
    <property type="match status" value="1"/>
</dbReference>
<evidence type="ECO:0000256" key="1">
    <source>
        <dbReference type="ARBA" id="ARBA00010333"/>
    </source>
</evidence>
<keyword evidence="7" id="KW-1185">Reference proteome</keyword>